<dbReference type="PROSITE" id="PS00893">
    <property type="entry name" value="NUDIX_BOX"/>
    <property type="match status" value="1"/>
</dbReference>
<dbReference type="Proteomes" id="UP000005953">
    <property type="component" value="Unassembled WGS sequence"/>
</dbReference>
<dbReference type="GO" id="GO:0035529">
    <property type="term" value="F:NADH pyrophosphatase activity"/>
    <property type="evidence" value="ECO:0007669"/>
    <property type="project" value="TreeGrafter"/>
</dbReference>
<evidence type="ECO:0000256" key="2">
    <source>
        <dbReference type="ARBA" id="ARBA00001947"/>
    </source>
</evidence>
<keyword evidence="12" id="KW-1185">Reference proteome</keyword>
<evidence type="ECO:0000256" key="9">
    <source>
        <dbReference type="ARBA" id="ARBA00023679"/>
    </source>
</evidence>
<dbReference type="HOGENOM" id="CLU_037162_0_1_6"/>
<keyword evidence="5" id="KW-0479">Metal-binding</keyword>
<dbReference type="InterPro" id="IPR015376">
    <property type="entry name" value="Znr_NADH_PPase"/>
</dbReference>
<comment type="cofactor">
    <cofactor evidence="2">
        <name>Zn(2+)</name>
        <dbReference type="ChEBI" id="CHEBI:29105"/>
    </cofactor>
</comment>
<evidence type="ECO:0000256" key="1">
    <source>
        <dbReference type="ARBA" id="ARBA00001946"/>
    </source>
</evidence>
<dbReference type="PANTHER" id="PTHR42904:SF6">
    <property type="entry name" value="NAD-CAPPED RNA HYDROLASE NUDT12"/>
    <property type="match status" value="1"/>
</dbReference>
<keyword evidence="6 11" id="KW-0378">Hydrolase</keyword>
<accession>A4BCL1</accession>
<dbReference type="RefSeq" id="WP_008042652.1">
    <property type="nucleotide sequence ID" value="NZ_CH724149.1"/>
</dbReference>
<dbReference type="GO" id="GO:0006742">
    <property type="term" value="P:NADP+ catabolic process"/>
    <property type="evidence" value="ECO:0007669"/>
    <property type="project" value="TreeGrafter"/>
</dbReference>
<comment type="caution">
    <text evidence="11">The sequence shown here is derived from an EMBL/GenBank/DDBJ whole genome shotgun (WGS) entry which is preliminary data.</text>
</comment>
<dbReference type="PROSITE" id="PS51462">
    <property type="entry name" value="NUDIX"/>
    <property type="match status" value="1"/>
</dbReference>
<reference evidence="11 12" key="1">
    <citation type="submission" date="2006-02" db="EMBL/GenBank/DDBJ databases">
        <authorList>
            <person name="Pinhassi J."/>
            <person name="Pedros-Alio C."/>
            <person name="Ferriera S."/>
            <person name="Johnson J."/>
            <person name="Kravitz S."/>
            <person name="Halpern A."/>
            <person name="Remington K."/>
            <person name="Beeson K."/>
            <person name="Tran B."/>
            <person name="Rogers Y.-H."/>
            <person name="Friedman R."/>
            <person name="Venter J.C."/>
        </authorList>
    </citation>
    <scope>NUCLEOTIDE SEQUENCE [LARGE SCALE GENOMIC DNA]</scope>
    <source>
        <strain evidence="11 12">MED297</strain>
    </source>
</reference>
<dbReference type="GO" id="GO:0005829">
    <property type="term" value="C:cytosol"/>
    <property type="evidence" value="ECO:0007669"/>
    <property type="project" value="TreeGrafter"/>
</dbReference>
<dbReference type="EC" id="3.6.1.22" evidence="4"/>
<evidence type="ECO:0000256" key="8">
    <source>
        <dbReference type="ARBA" id="ARBA00023027"/>
    </source>
</evidence>
<evidence type="ECO:0000256" key="7">
    <source>
        <dbReference type="ARBA" id="ARBA00022842"/>
    </source>
</evidence>
<comment type="cofactor">
    <cofactor evidence="1">
        <name>Mg(2+)</name>
        <dbReference type="ChEBI" id="CHEBI:18420"/>
    </cofactor>
</comment>
<sequence>MLYELGAHRIELPGQGPEPGPNSRYILWYEDRIILNGDTVAWDGSRLPGEVHELEFVALLNGHAYFTARLRNSDETLDSCTLRDVAYLGETQFMLCARARAHLDWVKQHRFCGQCGQPVTQVEGEFAKQCEPCRLRFYPRISPCIIVLITRGREVLLAQGEKHKEQGWYSTLAGFIESGESAEQAVMREVKEEVNVELRNLQYLNSQAWPFPNQLMLGFQAEYAGGEIVPAVGEIADARWFDIDDLPKIPPTISIAGWMIRRYQQLMANS</sequence>
<dbReference type="InterPro" id="IPR020084">
    <property type="entry name" value="NUDIX_hydrolase_CS"/>
</dbReference>
<keyword evidence="7" id="KW-0460">Magnesium</keyword>
<dbReference type="InterPro" id="IPR050241">
    <property type="entry name" value="NAD-cap_RNA_hydrolase_NudC"/>
</dbReference>
<gene>
    <name evidence="11" type="primary">nudC</name>
    <name evidence="11" type="ORF">MED297_13677</name>
</gene>
<dbReference type="GO" id="GO:0046872">
    <property type="term" value="F:metal ion binding"/>
    <property type="evidence" value="ECO:0007669"/>
    <property type="project" value="UniProtKB-KW"/>
</dbReference>
<dbReference type="EMBL" id="AAOE01000005">
    <property type="protein sequence ID" value="EAR10277.1"/>
    <property type="molecule type" value="Genomic_DNA"/>
</dbReference>
<dbReference type="InterPro" id="IPR049734">
    <property type="entry name" value="NudC-like_C"/>
</dbReference>
<dbReference type="InterPro" id="IPR015797">
    <property type="entry name" value="NUDIX_hydrolase-like_dom_sf"/>
</dbReference>
<dbReference type="Pfam" id="PF00293">
    <property type="entry name" value="NUDIX"/>
    <property type="match status" value="1"/>
</dbReference>
<organism evidence="11 12">
    <name type="scientific">Reinekea blandensis MED297</name>
    <dbReference type="NCBI Taxonomy" id="314283"/>
    <lineage>
        <taxon>Bacteria</taxon>
        <taxon>Pseudomonadati</taxon>
        <taxon>Pseudomonadota</taxon>
        <taxon>Gammaproteobacteria</taxon>
        <taxon>Oceanospirillales</taxon>
        <taxon>Saccharospirillaceae</taxon>
        <taxon>Reinekea</taxon>
    </lineage>
</organism>
<dbReference type="OrthoDB" id="9791656at2"/>
<dbReference type="Gene3D" id="3.90.79.20">
    <property type="match status" value="1"/>
</dbReference>
<dbReference type="Gene3D" id="3.90.79.10">
    <property type="entry name" value="Nucleoside Triphosphate Pyrophosphohydrolase"/>
    <property type="match status" value="1"/>
</dbReference>
<keyword evidence="8" id="KW-0520">NAD</keyword>
<dbReference type="PANTHER" id="PTHR42904">
    <property type="entry name" value="NUDIX HYDROLASE, NUDC SUBFAMILY"/>
    <property type="match status" value="1"/>
</dbReference>
<dbReference type="CDD" id="cd03429">
    <property type="entry name" value="NUDIX_NADH_pyrophosphatase_Nudt13"/>
    <property type="match status" value="1"/>
</dbReference>
<dbReference type="Pfam" id="PF09297">
    <property type="entry name" value="Zn_ribbon_NUD"/>
    <property type="match status" value="1"/>
</dbReference>
<dbReference type="AlphaFoldDB" id="A4BCL1"/>
<dbReference type="GO" id="GO:0019677">
    <property type="term" value="P:NAD+ catabolic process"/>
    <property type="evidence" value="ECO:0007669"/>
    <property type="project" value="TreeGrafter"/>
</dbReference>
<evidence type="ECO:0000259" key="10">
    <source>
        <dbReference type="PROSITE" id="PS51462"/>
    </source>
</evidence>
<comment type="similarity">
    <text evidence="3">Belongs to the Nudix hydrolase family. NudC subfamily.</text>
</comment>
<feature type="domain" description="Nudix hydrolase" evidence="10">
    <location>
        <begin position="139"/>
        <end position="268"/>
    </location>
</feature>
<evidence type="ECO:0000256" key="4">
    <source>
        <dbReference type="ARBA" id="ARBA00012381"/>
    </source>
</evidence>
<evidence type="ECO:0000313" key="12">
    <source>
        <dbReference type="Proteomes" id="UP000005953"/>
    </source>
</evidence>
<evidence type="ECO:0000313" key="11">
    <source>
        <dbReference type="EMBL" id="EAR10277.1"/>
    </source>
</evidence>
<dbReference type="InterPro" id="IPR000086">
    <property type="entry name" value="NUDIX_hydrolase_dom"/>
</dbReference>
<comment type="catalytic activity">
    <reaction evidence="9">
        <text>a 5'-end NAD(+)-phospho-ribonucleoside in mRNA + H2O = a 5'-end phospho-adenosine-phospho-ribonucleoside in mRNA + beta-nicotinamide D-ribonucleotide + 2 H(+)</text>
        <dbReference type="Rhea" id="RHEA:60876"/>
        <dbReference type="Rhea" id="RHEA-COMP:15698"/>
        <dbReference type="Rhea" id="RHEA-COMP:15719"/>
        <dbReference type="ChEBI" id="CHEBI:14649"/>
        <dbReference type="ChEBI" id="CHEBI:15377"/>
        <dbReference type="ChEBI" id="CHEBI:15378"/>
        <dbReference type="ChEBI" id="CHEBI:144029"/>
        <dbReference type="ChEBI" id="CHEBI:144051"/>
    </reaction>
    <physiologicalReaction direction="left-to-right" evidence="9">
        <dbReference type="Rhea" id="RHEA:60877"/>
    </physiologicalReaction>
</comment>
<dbReference type="SUPFAM" id="SSF55811">
    <property type="entry name" value="Nudix"/>
    <property type="match status" value="1"/>
</dbReference>
<dbReference type="GO" id="GO:0110153">
    <property type="term" value="F:RNA NAD-cap (NMN-forming) hydrolase activity"/>
    <property type="evidence" value="ECO:0007669"/>
    <property type="project" value="RHEA"/>
</dbReference>
<dbReference type="NCBIfam" id="NF001299">
    <property type="entry name" value="PRK00241.1"/>
    <property type="match status" value="1"/>
</dbReference>
<evidence type="ECO:0000256" key="6">
    <source>
        <dbReference type="ARBA" id="ARBA00022801"/>
    </source>
</evidence>
<protein>
    <recommendedName>
        <fullName evidence="4">NAD(+) diphosphatase</fullName>
        <ecNumber evidence="4">3.6.1.22</ecNumber>
    </recommendedName>
</protein>
<evidence type="ECO:0000256" key="3">
    <source>
        <dbReference type="ARBA" id="ARBA00009595"/>
    </source>
</evidence>
<proteinExistence type="inferred from homology"/>
<dbReference type="STRING" id="314283.MED297_13677"/>
<name>A4BCL1_9GAMM</name>
<evidence type="ECO:0000256" key="5">
    <source>
        <dbReference type="ARBA" id="ARBA00022723"/>
    </source>
</evidence>